<dbReference type="Pfam" id="PF22890">
    <property type="entry name" value="TPR_EMC2"/>
    <property type="match status" value="1"/>
</dbReference>
<reference evidence="6 7" key="1">
    <citation type="submission" date="2023-10" db="EMBL/GenBank/DDBJ databases">
        <authorList>
            <person name="Maclean D."/>
            <person name="Macfadyen A."/>
        </authorList>
    </citation>
    <scope>NUCLEOTIDE SEQUENCE [LARGE SCALE GENOMIC DNA]</scope>
</reference>
<dbReference type="AlphaFoldDB" id="A0AAV1I9H1"/>
<keyword evidence="1" id="KW-0677">Repeat</keyword>
<feature type="repeat" description="TPR" evidence="3">
    <location>
        <begin position="168"/>
        <end position="201"/>
    </location>
</feature>
<keyword evidence="2 3" id="KW-0802">TPR repeat</keyword>
<feature type="domain" description="EMC2 TPR-like" evidence="5">
    <location>
        <begin position="102"/>
        <end position="211"/>
    </location>
</feature>
<comment type="subcellular location">
    <subcellularLocation>
        <location evidence="4">Endoplasmic reticulum membrane</location>
        <topology evidence="4">Peripheral membrane protein</topology>
        <orientation evidence="4">Cytoplasmic side</orientation>
    </subcellularLocation>
</comment>
<evidence type="ECO:0000256" key="3">
    <source>
        <dbReference type="PROSITE-ProRule" id="PRU00339"/>
    </source>
</evidence>
<protein>
    <recommendedName>
        <fullName evidence="4">ER membrane protein complex subunit 2</fullName>
    </recommendedName>
</protein>
<dbReference type="InterPro" id="IPR011990">
    <property type="entry name" value="TPR-like_helical_dom_sf"/>
</dbReference>
<dbReference type="InterPro" id="IPR039856">
    <property type="entry name" value="EMC2-like"/>
</dbReference>
<organism evidence="6 7">
    <name type="scientific">Coccomyxa viridis</name>
    <dbReference type="NCBI Taxonomy" id="1274662"/>
    <lineage>
        <taxon>Eukaryota</taxon>
        <taxon>Viridiplantae</taxon>
        <taxon>Chlorophyta</taxon>
        <taxon>core chlorophytes</taxon>
        <taxon>Trebouxiophyceae</taxon>
        <taxon>Trebouxiophyceae incertae sedis</taxon>
        <taxon>Coccomyxaceae</taxon>
        <taxon>Coccomyxa</taxon>
    </lineage>
</organism>
<evidence type="ECO:0000313" key="7">
    <source>
        <dbReference type="Proteomes" id="UP001314263"/>
    </source>
</evidence>
<name>A0AAV1I9H1_9CHLO</name>
<keyword evidence="4" id="KW-0472">Membrane</keyword>
<dbReference type="GO" id="GO:0072546">
    <property type="term" value="C:EMC complex"/>
    <property type="evidence" value="ECO:0007669"/>
    <property type="project" value="UniProtKB-UniRule"/>
</dbReference>
<gene>
    <name evidence="6" type="ORF">CVIRNUC_005779</name>
</gene>
<keyword evidence="4" id="KW-0256">Endoplasmic reticulum</keyword>
<dbReference type="Proteomes" id="UP001314263">
    <property type="component" value="Unassembled WGS sequence"/>
</dbReference>
<proteinExistence type="inferred from homology"/>
<dbReference type="InterPro" id="IPR019734">
    <property type="entry name" value="TPR_rpt"/>
</dbReference>
<dbReference type="EMBL" id="CAUYUE010000007">
    <property type="protein sequence ID" value="CAK0782567.1"/>
    <property type="molecule type" value="Genomic_DNA"/>
</dbReference>
<comment type="subunit">
    <text evidence="4">Component of the ER membrane protein complex (EMC).</text>
</comment>
<dbReference type="SUPFAM" id="SSF48452">
    <property type="entry name" value="TPR-like"/>
    <property type="match status" value="1"/>
</dbReference>
<comment type="function">
    <text evidence="4">Part of the endoplasmic reticulum membrane protein complex (EMC) that enables the energy-independent insertion into endoplasmic reticulum membranes of newly synthesized membrane proteins.</text>
</comment>
<evidence type="ECO:0000313" key="6">
    <source>
        <dbReference type="EMBL" id="CAK0782567.1"/>
    </source>
</evidence>
<comment type="similarity">
    <text evidence="4">Belongs to the EMC2 family.</text>
</comment>
<keyword evidence="7" id="KW-1185">Reference proteome</keyword>
<dbReference type="PROSITE" id="PS50005">
    <property type="entry name" value="TPR"/>
    <property type="match status" value="1"/>
</dbReference>
<evidence type="ECO:0000259" key="5">
    <source>
        <dbReference type="Pfam" id="PF22890"/>
    </source>
</evidence>
<sequence length="304" mass="33791">MQPVKRQLEAALAEVERSSRSGGYDAMRRYLQLVRELKVRDSENVALLGSKLLKHHRSKLQTEELWLIMEQVAIAAIDTRALKLAADLIKSIKEKFPDSERSTRLAEMFLEARGSYEQAEALILEQLEEAPESQMLLKRQVALEKTKGNLSGAIEMLRKYVETFQTDREAWEELGHLYLEAQMYPQAATCYEELLMHQPASAATHVQYADVLYTIGGPANYQTACTHYSAAIDISSGQNARALYGLCAASAQLKGDSKGRDGKVPPDLPELAGEALLQLYAKEAPSKLPLVTALLEAQQISIAK</sequence>
<comment type="caution">
    <text evidence="6">The sequence shown here is derived from an EMBL/GenBank/DDBJ whole genome shotgun (WGS) entry which is preliminary data.</text>
</comment>
<accession>A0AAV1I9H1</accession>
<evidence type="ECO:0000256" key="4">
    <source>
        <dbReference type="RuleBase" id="RU367091"/>
    </source>
</evidence>
<dbReference type="InterPro" id="IPR055217">
    <property type="entry name" value="TPR_EMC2"/>
</dbReference>
<evidence type="ECO:0000256" key="1">
    <source>
        <dbReference type="ARBA" id="ARBA00022737"/>
    </source>
</evidence>
<evidence type="ECO:0000256" key="2">
    <source>
        <dbReference type="ARBA" id="ARBA00022803"/>
    </source>
</evidence>
<dbReference type="PANTHER" id="PTHR12760">
    <property type="entry name" value="TETRATRICOPEPTIDE REPEAT PROTEIN"/>
    <property type="match status" value="1"/>
</dbReference>
<dbReference type="Gene3D" id="1.25.40.10">
    <property type="entry name" value="Tetratricopeptide repeat domain"/>
    <property type="match status" value="1"/>
</dbReference>